<dbReference type="Proteomes" id="UP001148737">
    <property type="component" value="Unassembled WGS sequence"/>
</dbReference>
<reference evidence="1" key="1">
    <citation type="submission" date="2022-07" db="EMBL/GenBank/DDBJ databases">
        <title>Genome Sequence of Lecanicillium saksenae.</title>
        <authorList>
            <person name="Buettner E."/>
        </authorList>
    </citation>
    <scope>NUCLEOTIDE SEQUENCE</scope>
    <source>
        <strain evidence="1">VT-O1</strain>
    </source>
</reference>
<accession>A0ACC1QNN1</accession>
<protein>
    <submittedName>
        <fullName evidence="1">Uncharacterized protein</fullName>
    </submittedName>
</protein>
<keyword evidence="2" id="KW-1185">Reference proteome</keyword>
<dbReference type="EMBL" id="JANAKD010001261">
    <property type="protein sequence ID" value="KAJ3481428.1"/>
    <property type="molecule type" value="Genomic_DNA"/>
</dbReference>
<evidence type="ECO:0000313" key="1">
    <source>
        <dbReference type="EMBL" id="KAJ3481428.1"/>
    </source>
</evidence>
<name>A0ACC1QNN1_9HYPO</name>
<sequence length="82" mass="9338">MAQRKPANGRPAANGHATTEVDESSRLLPNDLEEEYNKPVWDGLTEFEHLPWWRRPSVFWLMGPYAIFTLAFGGIIVPKVTL</sequence>
<comment type="caution">
    <text evidence="1">The sequence shown here is derived from an EMBL/GenBank/DDBJ whole genome shotgun (WGS) entry which is preliminary data.</text>
</comment>
<organism evidence="1 2">
    <name type="scientific">Lecanicillium saksenae</name>
    <dbReference type="NCBI Taxonomy" id="468837"/>
    <lineage>
        <taxon>Eukaryota</taxon>
        <taxon>Fungi</taxon>
        <taxon>Dikarya</taxon>
        <taxon>Ascomycota</taxon>
        <taxon>Pezizomycotina</taxon>
        <taxon>Sordariomycetes</taxon>
        <taxon>Hypocreomycetidae</taxon>
        <taxon>Hypocreales</taxon>
        <taxon>Cordycipitaceae</taxon>
        <taxon>Lecanicillium</taxon>
    </lineage>
</organism>
<evidence type="ECO:0000313" key="2">
    <source>
        <dbReference type="Proteomes" id="UP001148737"/>
    </source>
</evidence>
<proteinExistence type="predicted"/>
<gene>
    <name evidence="1" type="ORF">NLG97_g7826</name>
</gene>